<reference evidence="2 3" key="1">
    <citation type="submission" date="2014-10" db="EMBL/GenBank/DDBJ databases">
        <title>Draft genome of phytase producing Bacillus ginsengihumi strain M2.11.</title>
        <authorList>
            <person name="Toymentseva A."/>
            <person name="Boulygina E.A."/>
            <person name="Kazakov S.V."/>
            <person name="Kayumov I."/>
            <person name="Suleimanova A.D."/>
            <person name="Mardanova A.M."/>
            <person name="Maria S.N."/>
            <person name="Sergey M.Y."/>
            <person name="Sharipova M.R."/>
        </authorList>
    </citation>
    <scope>NUCLEOTIDE SEQUENCE [LARGE SCALE GENOMIC DNA]</scope>
    <source>
        <strain evidence="2 3">M2.11</strain>
    </source>
</reference>
<organism evidence="2 3">
    <name type="scientific">Heyndrickxia ginsengihumi</name>
    <dbReference type="NCBI Taxonomy" id="363870"/>
    <lineage>
        <taxon>Bacteria</taxon>
        <taxon>Bacillati</taxon>
        <taxon>Bacillota</taxon>
        <taxon>Bacilli</taxon>
        <taxon>Bacillales</taxon>
        <taxon>Bacillaceae</taxon>
        <taxon>Heyndrickxia</taxon>
    </lineage>
</organism>
<dbReference type="Pfam" id="PF10282">
    <property type="entry name" value="Lactonase"/>
    <property type="match status" value="1"/>
</dbReference>
<dbReference type="FunFam" id="2.130.10.10:FF:000306">
    <property type="entry name" value="3-carboxymuconate cyclase"/>
    <property type="match status" value="1"/>
</dbReference>
<name>A0A0A6VB95_9BACI</name>
<dbReference type="GO" id="GO:0017057">
    <property type="term" value="F:6-phosphogluconolactonase activity"/>
    <property type="evidence" value="ECO:0007669"/>
    <property type="project" value="TreeGrafter"/>
</dbReference>
<comment type="caution">
    <text evidence="2">The sequence shown here is derived from an EMBL/GenBank/DDBJ whole genome shotgun (WGS) entry which is preliminary data.</text>
</comment>
<dbReference type="Proteomes" id="UP000030588">
    <property type="component" value="Unassembled WGS sequence"/>
</dbReference>
<proteinExistence type="inferred from homology"/>
<dbReference type="RefSeq" id="WP_035354468.1">
    <property type="nucleotide sequence ID" value="NZ_JAMAUG010000016.1"/>
</dbReference>
<dbReference type="InterPro" id="IPR011048">
    <property type="entry name" value="Haem_d1_sf"/>
</dbReference>
<dbReference type="Gene3D" id="2.130.10.10">
    <property type="entry name" value="YVTN repeat-like/Quinoprotein amine dehydrogenase"/>
    <property type="match status" value="1"/>
</dbReference>
<evidence type="ECO:0000313" key="3">
    <source>
        <dbReference type="Proteomes" id="UP000030588"/>
    </source>
</evidence>
<dbReference type="STRING" id="363870.NG54_08715"/>
<dbReference type="PANTHER" id="PTHR30344:SF1">
    <property type="entry name" value="6-PHOSPHOGLUCONOLACTONASE"/>
    <property type="match status" value="1"/>
</dbReference>
<dbReference type="EMBL" id="JRUN01000021">
    <property type="protein sequence ID" value="KHD85540.1"/>
    <property type="molecule type" value="Genomic_DNA"/>
</dbReference>
<protein>
    <submittedName>
        <fullName evidence="2">6-phosphogluconolactonase</fullName>
    </submittedName>
</protein>
<dbReference type="SUPFAM" id="SSF51004">
    <property type="entry name" value="C-terminal (heme d1) domain of cytochrome cd1-nitrite reductase"/>
    <property type="match status" value="1"/>
</dbReference>
<dbReference type="OrthoDB" id="9790815at2"/>
<dbReference type="InterPro" id="IPR015943">
    <property type="entry name" value="WD40/YVTN_repeat-like_dom_sf"/>
</dbReference>
<gene>
    <name evidence="2" type="ORF">NG54_08715</name>
</gene>
<evidence type="ECO:0000313" key="2">
    <source>
        <dbReference type="EMBL" id="KHD85540.1"/>
    </source>
</evidence>
<comment type="similarity">
    <text evidence="1">Belongs to the cycloisomerase 2 family.</text>
</comment>
<dbReference type="GO" id="GO:0005829">
    <property type="term" value="C:cytosol"/>
    <property type="evidence" value="ECO:0007669"/>
    <property type="project" value="TreeGrafter"/>
</dbReference>
<dbReference type="InterPro" id="IPR019405">
    <property type="entry name" value="Lactonase_7-beta_prop"/>
</dbReference>
<dbReference type="AlphaFoldDB" id="A0A0A6VB95"/>
<accession>A0A0A6VB95</accession>
<dbReference type="InterPro" id="IPR050282">
    <property type="entry name" value="Cycloisomerase_2"/>
</dbReference>
<dbReference type="PANTHER" id="PTHR30344">
    <property type="entry name" value="6-PHOSPHOGLUCONOLACTONASE-RELATED"/>
    <property type="match status" value="1"/>
</dbReference>
<sequence>MSHSKLTGFVGTYTKAESKGIYSFTLDTEKKRLCDVKLAATLDNPTYVTVSSDQQNLYAVVKEGDKGGVAAFSLDAGTGSLHELNRQVTPGASPCHVSVDQNKQIVVTANYHKGTVESYLTKKDGSVQPAVAIIEHTGSGLIKERQEKPHVHFAGFTPDEKYICAVDLGTDTLTTYELKDDQLNRVNELKVRPGSGPRHLAFHPNRKFAYLMTELSNEVIALQFDESTGSFKDLQYILTIPESFNDNNQGSAIHLSSDGRFLYAANRGHDSIALFSINQDSGELTFVEHTSTEGAWPRDFVLDPTENFLVASNQNSNNLVLYARDAKSGKLTLLQSNIAVPEPVCVKFIGI</sequence>
<evidence type="ECO:0000256" key="1">
    <source>
        <dbReference type="ARBA" id="ARBA00005564"/>
    </source>
</evidence>